<feature type="compositionally biased region" description="Acidic residues" evidence="1">
    <location>
        <begin position="232"/>
        <end position="249"/>
    </location>
</feature>
<comment type="caution">
    <text evidence="2">The sequence shown here is derived from an EMBL/GenBank/DDBJ whole genome shotgun (WGS) entry which is preliminary data.</text>
</comment>
<dbReference type="AlphaFoldDB" id="A0A4Y9XM99"/>
<reference evidence="2 3" key="1">
    <citation type="submission" date="2019-01" db="EMBL/GenBank/DDBJ databases">
        <title>Genome sequencing of the rare red list fungi Fomitopsis rosea.</title>
        <authorList>
            <person name="Buettner E."/>
            <person name="Kellner H."/>
        </authorList>
    </citation>
    <scope>NUCLEOTIDE SEQUENCE [LARGE SCALE GENOMIC DNA]</scope>
    <source>
        <strain evidence="2 3">DSM 105464</strain>
    </source>
</reference>
<name>A0A4Y9XM99_9APHY</name>
<dbReference type="EMBL" id="SEKV01001252">
    <property type="protein sequence ID" value="TFY51200.1"/>
    <property type="molecule type" value="Genomic_DNA"/>
</dbReference>
<gene>
    <name evidence="2" type="ORF">EVJ58_g10690</name>
</gene>
<feature type="region of interest" description="Disordered" evidence="1">
    <location>
        <begin position="1"/>
        <end position="52"/>
    </location>
</feature>
<evidence type="ECO:0000313" key="2">
    <source>
        <dbReference type="EMBL" id="TFY51200.1"/>
    </source>
</evidence>
<dbReference type="Proteomes" id="UP000298390">
    <property type="component" value="Unassembled WGS sequence"/>
</dbReference>
<feature type="compositionally biased region" description="Polar residues" evidence="1">
    <location>
        <begin position="1"/>
        <end position="19"/>
    </location>
</feature>
<dbReference type="STRING" id="34475.A0A4Y9XM99"/>
<accession>A0A4Y9XM99</accession>
<evidence type="ECO:0000256" key="1">
    <source>
        <dbReference type="SAM" id="MobiDB-lite"/>
    </source>
</evidence>
<proteinExistence type="predicted"/>
<organism evidence="2 3">
    <name type="scientific">Rhodofomes roseus</name>
    <dbReference type="NCBI Taxonomy" id="34475"/>
    <lineage>
        <taxon>Eukaryota</taxon>
        <taxon>Fungi</taxon>
        <taxon>Dikarya</taxon>
        <taxon>Basidiomycota</taxon>
        <taxon>Agaricomycotina</taxon>
        <taxon>Agaricomycetes</taxon>
        <taxon>Polyporales</taxon>
        <taxon>Rhodofomes</taxon>
    </lineage>
</organism>
<feature type="compositionally biased region" description="Basic residues" evidence="1">
    <location>
        <begin position="21"/>
        <end position="31"/>
    </location>
</feature>
<sequence>MTSHLNTKRQLIGRSSNARSLAHKSPQRVARRNATEKSSHKSHRSKMSSMKARMRALEAQLAELRVAQTVQVQASLPSIQRPSKGSAGDGFNLEKEMGLADDHAKYRAITRTIRNIVNGSHLDWRLPWYRQDKTKVGRIFILARKRQPYLKCFPRDWATEEYLKSHLKNKRRYNRKIGLDVDEDELAGATFADEDIPMIDQADEDGSGGSDEEDPDPMEVDGAASGKNTDEEKSDDDDAEDDEEEDKED</sequence>
<feature type="compositionally biased region" description="Acidic residues" evidence="1">
    <location>
        <begin position="189"/>
        <end position="219"/>
    </location>
</feature>
<feature type="region of interest" description="Disordered" evidence="1">
    <location>
        <begin position="189"/>
        <end position="249"/>
    </location>
</feature>
<protein>
    <submittedName>
        <fullName evidence="2">Uncharacterized protein</fullName>
    </submittedName>
</protein>
<evidence type="ECO:0000313" key="3">
    <source>
        <dbReference type="Proteomes" id="UP000298390"/>
    </source>
</evidence>